<dbReference type="AlphaFoldDB" id="A0A1X3JF99"/>
<dbReference type="Pfam" id="PF06174">
    <property type="entry name" value="DUF987"/>
    <property type="match status" value="1"/>
</dbReference>
<protein>
    <submittedName>
        <fullName evidence="2">Uncharacterized protein</fullName>
    </submittedName>
</protein>
<accession>A0A1X3JF99</accession>
<sequence length="36" mass="4247">MKIITRGEAMRIHRQHPASRLFPFCTGKYCWHGSTE</sequence>
<dbReference type="Proteomes" id="UP000193045">
    <property type="component" value="Unassembled WGS sequence"/>
</dbReference>
<comment type="caution">
    <text evidence="2">The sequence shown here is derived from an EMBL/GenBank/DDBJ whole genome shotgun (WGS) entry which is preliminary data.</text>
</comment>
<name>A0A1X3JF99_ECOLX</name>
<evidence type="ECO:0000313" key="3">
    <source>
        <dbReference type="Proteomes" id="UP000193045"/>
    </source>
</evidence>
<reference evidence="2 3" key="1">
    <citation type="submission" date="2010-04" db="EMBL/GenBank/DDBJ databases">
        <title>The Genome Sequence of Escherichia coli H386.</title>
        <authorList>
            <consortium name="The Broad Institute Genome Sequencing Platform"/>
            <consortium name="The Broad Institute Genome Sequencing Center for Infectious Disease"/>
            <person name="Feldgarden M."/>
            <person name="Gordon D.M."/>
            <person name="Johnson J.R."/>
            <person name="Johnston B.D."/>
            <person name="Young S."/>
            <person name="Zeng Q."/>
            <person name="Koehrsen M."/>
            <person name="Alvarado L."/>
            <person name="Berlin A.M."/>
            <person name="Borenstein D."/>
            <person name="Chapman S.B."/>
            <person name="Chen Z."/>
            <person name="Engels R."/>
            <person name="Freedman E."/>
            <person name="Gellesch M."/>
            <person name="Goldberg J."/>
            <person name="Griggs A."/>
            <person name="Gujja S."/>
            <person name="Heilman E.R."/>
            <person name="Heiman D.I."/>
            <person name="Hepburn T.A."/>
            <person name="Howarth C."/>
            <person name="Jen D."/>
            <person name="Larson L."/>
            <person name="Mehta T."/>
            <person name="Park D."/>
            <person name="Pearson M."/>
            <person name="Richards J."/>
            <person name="Roberts A."/>
            <person name="Saif S."/>
            <person name="Shea T.D."/>
            <person name="Shenoy N."/>
            <person name="Sisk P."/>
            <person name="Stolte C."/>
            <person name="Sykes S.N."/>
            <person name="Walk T."/>
            <person name="White J."/>
            <person name="Yandava C."/>
            <person name="Haas B."/>
            <person name="Henn M.R."/>
            <person name="Nusbaum C."/>
            <person name="Birren B."/>
        </authorList>
    </citation>
    <scope>NUCLEOTIDE SEQUENCE [LARGE SCALE GENOMIC DNA]</scope>
    <source>
        <strain evidence="2 3">H386</strain>
    </source>
</reference>
<evidence type="ECO:0000313" key="2">
    <source>
        <dbReference type="EMBL" id="OSL06924.1"/>
    </source>
</evidence>
<dbReference type="EMBL" id="ADJB01000067">
    <property type="protein sequence ID" value="OSL06924.1"/>
    <property type="molecule type" value="Genomic_DNA"/>
</dbReference>
<dbReference type="InterPro" id="IPR009329">
    <property type="entry name" value="DUF987"/>
</dbReference>
<gene>
    <name evidence="2" type="ORF">ECVG_05455</name>
</gene>
<feature type="non-terminal residue" evidence="2">
    <location>
        <position position="36"/>
    </location>
</feature>
<proteinExistence type="inferred from homology"/>
<dbReference type="RefSeq" id="WP_139818345.1">
    <property type="nucleotide sequence ID" value="NZ_ADJB01000067.1"/>
</dbReference>
<organism evidence="2 3">
    <name type="scientific">Escherichia coli H386</name>
    <dbReference type="NCBI Taxonomy" id="656397"/>
    <lineage>
        <taxon>Bacteria</taxon>
        <taxon>Pseudomonadati</taxon>
        <taxon>Pseudomonadota</taxon>
        <taxon>Gammaproteobacteria</taxon>
        <taxon>Enterobacterales</taxon>
        <taxon>Enterobacteriaceae</taxon>
        <taxon>Escherichia</taxon>
    </lineage>
</organism>
<evidence type="ECO:0000256" key="1">
    <source>
        <dbReference type="ARBA" id="ARBA00009029"/>
    </source>
</evidence>
<comment type="similarity">
    <text evidence="1">Belongs to the YeeT/YkfH/YpjJ family.</text>
</comment>